<sequence length="190" mass="20684">MKYYLPLPPLRLLPPLLLPRLLPPDEADDPEDREGGATDDPRELLPEERGAALGREGAALGREPDEGLAAGRALLPDGRREEEGLTPLDGLVELPGLTASPVGLRDVPLGRTASREPVDRVTDVRVPASPLVDMVRVEIRPLASLLIAVREAVRVVVPADRLVRPVLTSMRDREADRMPLVRLSMMMVPG</sequence>
<evidence type="ECO:0008006" key="4">
    <source>
        <dbReference type="Google" id="ProtNLM"/>
    </source>
</evidence>
<feature type="compositionally biased region" description="Low complexity" evidence="1">
    <location>
        <begin position="51"/>
        <end position="61"/>
    </location>
</feature>
<feature type="region of interest" description="Disordered" evidence="1">
    <location>
        <begin position="15"/>
        <end position="67"/>
    </location>
</feature>
<evidence type="ECO:0000313" key="3">
    <source>
        <dbReference type="Proteomes" id="UP000597338"/>
    </source>
</evidence>
<evidence type="ECO:0000313" key="2">
    <source>
        <dbReference type="EMBL" id="GGC45782.1"/>
    </source>
</evidence>
<proteinExistence type="predicted"/>
<accession>A0ABQ1MZ55</accession>
<dbReference type="EMBL" id="BMIK01000023">
    <property type="protein sequence ID" value="GGC45782.1"/>
    <property type="molecule type" value="Genomic_DNA"/>
</dbReference>
<gene>
    <name evidence="2" type="ORF">GCM10011386_42570</name>
</gene>
<dbReference type="Proteomes" id="UP000597338">
    <property type="component" value="Unassembled WGS sequence"/>
</dbReference>
<protein>
    <recommendedName>
        <fullName evidence="4">Secreted protein</fullName>
    </recommendedName>
</protein>
<comment type="caution">
    <text evidence="2">The sequence shown here is derived from an EMBL/GenBank/DDBJ whole genome shotgun (WGS) entry which is preliminary data.</text>
</comment>
<keyword evidence="3" id="KW-1185">Reference proteome</keyword>
<organism evidence="2 3">
    <name type="scientific">Parapedobacter defluvii</name>
    <dbReference type="NCBI Taxonomy" id="2045106"/>
    <lineage>
        <taxon>Bacteria</taxon>
        <taxon>Pseudomonadati</taxon>
        <taxon>Bacteroidota</taxon>
        <taxon>Sphingobacteriia</taxon>
        <taxon>Sphingobacteriales</taxon>
        <taxon>Sphingobacteriaceae</taxon>
        <taxon>Parapedobacter</taxon>
    </lineage>
</organism>
<evidence type="ECO:0000256" key="1">
    <source>
        <dbReference type="SAM" id="MobiDB-lite"/>
    </source>
</evidence>
<feature type="compositionally biased region" description="Basic and acidic residues" evidence="1">
    <location>
        <begin position="33"/>
        <end position="50"/>
    </location>
</feature>
<name>A0ABQ1MZ55_9SPHI</name>
<reference evidence="3" key="1">
    <citation type="journal article" date="2019" name="Int. J. Syst. Evol. Microbiol.">
        <title>The Global Catalogue of Microorganisms (GCM) 10K type strain sequencing project: providing services to taxonomists for standard genome sequencing and annotation.</title>
        <authorList>
            <consortium name="The Broad Institute Genomics Platform"/>
            <consortium name="The Broad Institute Genome Sequencing Center for Infectious Disease"/>
            <person name="Wu L."/>
            <person name="Ma J."/>
        </authorList>
    </citation>
    <scope>NUCLEOTIDE SEQUENCE [LARGE SCALE GENOMIC DNA]</scope>
    <source>
        <strain evidence="3">CGMCC 1.15342</strain>
    </source>
</reference>